<comment type="similarity">
    <text evidence="1">Belongs to the protein kinase superfamily. AGC Ser/Thr protein kinase family. PKC subfamily.</text>
</comment>
<dbReference type="FunFam" id="3.30.200.20:FF:000080">
    <property type="entry name" value="Protein kinase C"/>
    <property type="match status" value="1"/>
</dbReference>
<dbReference type="InterPro" id="IPR008271">
    <property type="entry name" value="Ser/Thr_kinase_AS"/>
</dbReference>
<feature type="region of interest" description="Disordered" evidence="17">
    <location>
        <begin position="491"/>
        <end position="540"/>
    </location>
</feature>
<dbReference type="SUPFAM" id="SSF57889">
    <property type="entry name" value="Cysteine-rich domain"/>
    <property type="match status" value="2"/>
</dbReference>
<dbReference type="WBParaSite" id="Gr19_v10_g17239.t1">
    <property type="protein sequence ID" value="Gr19_v10_g17239.t1"/>
    <property type="gene ID" value="Gr19_v10_g17239"/>
</dbReference>
<evidence type="ECO:0000313" key="23">
    <source>
        <dbReference type="WBParaSite" id="Gr19_v10_g17239.t1"/>
    </source>
</evidence>
<dbReference type="InterPro" id="IPR046349">
    <property type="entry name" value="C1-like_sf"/>
</dbReference>
<dbReference type="AlphaFoldDB" id="A0A914HGV3"/>
<evidence type="ECO:0000256" key="1">
    <source>
        <dbReference type="ARBA" id="ARBA00005490"/>
    </source>
</evidence>
<dbReference type="InterPro" id="IPR017441">
    <property type="entry name" value="Protein_kinase_ATP_BS"/>
</dbReference>
<dbReference type="InterPro" id="IPR000008">
    <property type="entry name" value="C2_dom"/>
</dbReference>
<dbReference type="GO" id="GO:0010646">
    <property type="term" value="P:regulation of cell communication"/>
    <property type="evidence" value="ECO:0007669"/>
    <property type="project" value="UniProtKB-ARBA"/>
</dbReference>
<dbReference type="GO" id="GO:0008270">
    <property type="term" value="F:zinc ion binding"/>
    <property type="evidence" value="ECO:0007669"/>
    <property type="project" value="UniProtKB-KW"/>
</dbReference>
<dbReference type="Gene3D" id="1.10.510.10">
    <property type="entry name" value="Transferase(Phosphotransferase) domain 1"/>
    <property type="match status" value="1"/>
</dbReference>
<dbReference type="InterPro" id="IPR020454">
    <property type="entry name" value="DAG/PE-bd"/>
</dbReference>
<evidence type="ECO:0000259" key="21">
    <source>
        <dbReference type="PROSITE" id="PS51285"/>
    </source>
</evidence>
<dbReference type="SUPFAM" id="SSF49562">
    <property type="entry name" value="C2 domain (Calcium/lipid-binding domain, CaLB)"/>
    <property type="match status" value="1"/>
</dbReference>
<dbReference type="Pfam" id="PF00168">
    <property type="entry name" value="C2"/>
    <property type="match status" value="1"/>
</dbReference>
<dbReference type="GO" id="GO:0007611">
    <property type="term" value="P:learning or memory"/>
    <property type="evidence" value="ECO:0007669"/>
    <property type="project" value="UniProtKB-ARBA"/>
</dbReference>
<dbReference type="InterPro" id="IPR017892">
    <property type="entry name" value="Pkinase_C"/>
</dbReference>
<dbReference type="FunFam" id="2.60.40.150:FF:000056">
    <property type="entry name" value="Protein kinase C epsilon"/>
    <property type="match status" value="1"/>
</dbReference>
<dbReference type="PANTHER" id="PTHR24351">
    <property type="entry name" value="RIBOSOMAL PROTEIN S6 KINASE"/>
    <property type="match status" value="1"/>
</dbReference>
<dbReference type="Pfam" id="PF00433">
    <property type="entry name" value="Pkinase_C"/>
    <property type="match status" value="1"/>
</dbReference>
<evidence type="ECO:0000256" key="15">
    <source>
        <dbReference type="ARBA" id="ARBA00056408"/>
    </source>
</evidence>
<keyword evidence="9" id="KW-0863">Zinc-finger</keyword>
<evidence type="ECO:0000259" key="20">
    <source>
        <dbReference type="PROSITE" id="PS50081"/>
    </source>
</evidence>
<evidence type="ECO:0000256" key="8">
    <source>
        <dbReference type="ARBA" id="ARBA00022741"/>
    </source>
</evidence>
<keyword evidence="12 16" id="KW-0067">ATP-binding</keyword>
<comment type="catalytic activity">
    <reaction evidence="14">
        <text>L-seryl-[protein] + ATP = O-phospho-L-seryl-[protein] + ADP + H(+)</text>
        <dbReference type="Rhea" id="RHEA:17989"/>
        <dbReference type="Rhea" id="RHEA-COMP:9863"/>
        <dbReference type="Rhea" id="RHEA-COMP:11604"/>
        <dbReference type="ChEBI" id="CHEBI:15378"/>
        <dbReference type="ChEBI" id="CHEBI:29999"/>
        <dbReference type="ChEBI" id="CHEBI:30616"/>
        <dbReference type="ChEBI" id="CHEBI:83421"/>
        <dbReference type="ChEBI" id="CHEBI:456216"/>
        <dbReference type="EC" id="2.7.11.13"/>
    </reaction>
</comment>
<dbReference type="GO" id="GO:0005524">
    <property type="term" value="F:ATP binding"/>
    <property type="evidence" value="ECO:0007669"/>
    <property type="project" value="UniProtKB-UniRule"/>
</dbReference>
<dbReference type="GO" id="GO:0023051">
    <property type="term" value="P:regulation of signaling"/>
    <property type="evidence" value="ECO:0007669"/>
    <property type="project" value="UniProtKB-ARBA"/>
</dbReference>
<accession>A0A914HGV3</accession>
<dbReference type="CDD" id="cd20838">
    <property type="entry name" value="C1_nPKC_epsilon-like_rpt2"/>
    <property type="match status" value="1"/>
</dbReference>
<dbReference type="InterPro" id="IPR011009">
    <property type="entry name" value="Kinase-like_dom_sf"/>
</dbReference>
<dbReference type="SMART" id="SM00220">
    <property type="entry name" value="S_TKc"/>
    <property type="match status" value="1"/>
</dbReference>
<dbReference type="PROSITE" id="PS50004">
    <property type="entry name" value="C2"/>
    <property type="match status" value="1"/>
</dbReference>
<evidence type="ECO:0000256" key="4">
    <source>
        <dbReference type="ARBA" id="ARBA00022553"/>
    </source>
</evidence>
<proteinExistence type="inferred from homology"/>
<feature type="domain" description="AGC-kinase C-terminal" evidence="21">
    <location>
        <begin position="816"/>
        <end position="882"/>
    </location>
</feature>
<dbReference type="PROSITE" id="PS51285">
    <property type="entry name" value="AGC_KINASE_CTER"/>
    <property type="match status" value="1"/>
</dbReference>
<evidence type="ECO:0000256" key="9">
    <source>
        <dbReference type="ARBA" id="ARBA00022771"/>
    </source>
</evidence>
<feature type="domain" description="Phorbol-ester/DAG-type" evidence="20">
    <location>
        <begin position="337"/>
        <end position="388"/>
    </location>
</feature>
<evidence type="ECO:0000256" key="13">
    <source>
        <dbReference type="ARBA" id="ARBA00047272"/>
    </source>
</evidence>
<dbReference type="CDD" id="cd20835">
    <property type="entry name" value="C1_nPKC_epsilon-like_rpt1"/>
    <property type="match status" value="1"/>
</dbReference>
<dbReference type="FunFam" id="1.10.510.10:FF:000126">
    <property type="entry name" value="Protein kinase C epsilon"/>
    <property type="match status" value="1"/>
</dbReference>
<feature type="domain" description="Protein kinase" evidence="19">
    <location>
        <begin position="555"/>
        <end position="815"/>
    </location>
</feature>
<dbReference type="InterPro" id="IPR035892">
    <property type="entry name" value="C2_domain_sf"/>
</dbReference>
<dbReference type="PROSITE" id="PS00479">
    <property type="entry name" value="ZF_DAG_PE_1"/>
    <property type="match status" value="1"/>
</dbReference>
<dbReference type="CDD" id="cd05591">
    <property type="entry name" value="STKc_nPKC_epsilon"/>
    <property type="match status" value="1"/>
</dbReference>
<feature type="region of interest" description="Disordered" evidence="17">
    <location>
        <begin position="1"/>
        <end position="41"/>
    </location>
</feature>
<keyword evidence="11" id="KW-0862">Zinc</keyword>
<comment type="function">
    <text evidence="15">PKC is activated by diacylglycerol which in turn phosphorylates a range of cellular proteins. PKC also serves as the receptor for phorbol esters, a class of tumor promoters.</text>
</comment>
<protein>
    <recommendedName>
        <fullName evidence="2">protein kinase C</fullName>
        <ecNumber evidence="2">2.7.11.13</ecNumber>
    </recommendedName>
</protein>
<evidence type="ECO:0000256" key="14">
    <source>
        <dbReference type="ARBA" id="ARBA00047470"/>
    </source>
</evidence>
<dbReference type="FunFam" id="3.30.60.20:FF:000063">
    <property type="entry name" value="Protein kinase C"/>
    <property type="match status" value="1"/>
</dbReference>
<name>A0A914HGV3_GLORO</name>
<evidence type="ECO:0000256" key="11">
    <source>
        <dbReference type="ARBA" id="ARBA00022833"/>
    </source>
</evidence>
<evidence type="ECO:0000259" key="19">
    <source>
        <dbReference type="PROSITE" id="PS50011"/>
    </source>
</evidence>
<dbReference type="Gene3D" id="3.30.60.20">
    <property type="match status" value="2"/>
</dbReference>
<dbReference type="SMART" id="SM00133">
    <property type="entry name" value="S_TK_X"/>
    <property type="match status" value="1"/>
</dbReference>
<dbReference type="SMART" id="SM00109">
    <property type="entry name" value="C1"/>
    <property type="match status" value="2"/>
</dbReference>
<keyword evidence="8 16" id="KW-0547">Nucleotide-binding</keyword>
<keyword evidence="7" id="KW-0677">Repeat</keyword>
<evidence type="ECO:0000256" key="3">
    <source>
        <dbReference type="ARBA" id="ARBA00022527"/>
    </source>
</evidence>
<dbReference type="Proteomes" id="UP000887572">
    <property type="component" value="Unplaced"/>
</dbReference>
<evidence type="ECO:0000313" key="22">
    <source>
        <dbReference type="Proteomes" id="UP000887572"/>
    </source>
</evidence>
<dbReference type="PROSITE" id="PS00108">
    <property type="entry name" value="PROTEIN_KINASE_ST"/>
    <property type="match status" value="1"/>
</dbReference>
<evidence type="ECO:0000256" key="12">
    <source>
        <dbReference type="ARBA" id="ARBA00022840"/>
    </source>
</evidence>
<feature type="binding site" evidence="16">
    <location>
        <position position="584"/>
    </location>
    <ligand>
        <name>ATP</name>
        <dbReference type="ChEBI" id="CHEBI:30616"/>
    </ligand>
</feature>
<dbReference type="EC" id="2.7.11.13" evidence="2"/>
<dbReference type="SMART" id="SM00239">
    <property type="entry name" value="C2"/>
    <property type="match status" value="1"/>
</dbReference>
<sequence>MPVSVGEYSVPFSPTHSLPRKVEEGGERTATPPPNTKLGHGVHKPIFSSAVPALFRCYRRFFAVHNARASSVPWQREGHWANECVVCRERIGGRPGEGIFTLPIQIRHPPCAPSDLIRRCLSLCYARFSSASPPAPPPVACLSPAAEAGQRAEGPAVGQGPTEAAKMVLFNGIAKIRVVEARDLQPTEWSKRFNHSDDPDSQLVDAYVNVDCDEYHVGKTVTRPKTKCPVWNEDYQTEVRNGKELGFTVFHDCALPPDDFVSNCRITFDHLKLTGANDIWVDLEPHGQLHLQIELQGKTAEEEFEGKEPRVFQERYGAFMDRQRRGAMRRKIHEVLGHKFMALFLPQPTFCAHCKDFIWGILGKQGYQCQICTVVVHKRCHLGVVWKCPGSKTDAFGEVPADAVDNVMGRFNINMPHRFQSHSYKRPTFCDHCGSMLYGLINQGLQCSVCRLNVHKRCQRNVANNCGINLKLLSEELAQLGLTGDKMSSRAKRKPLSVSVSESTAGAEPGTSSPQSAASAATAPSRLPPSVASETPEEHGGDFTKAISGAALGDFTFIKVLGKGSFGKVMLAERKGADEVYAVKVLKKDVILQDDDVECTMCEKRILALAAKHPFLTALYCSFQTPDKLFFVMEYVNGGDLMFQIQRARKFEEPRARFYAAEVTCALQFLHRHNVIYRDLKLDNILLDADGHCRLADFGMCKEGITRDNLTSTFCGTPDYIAPEILQEMEYGVSVDWWALGVLMYEMMAGQPPFEADNEDDLFEAILHDDVLYPVWLSREAVSILKGFMTKNPLRRLGCVESQGSEDAIRAHPFFREIEWDSLEARKVKPPFKPRIRSKRDVNNFDADFTKEEPILTPTEAAVIKTIAQEEFRGFSFVNVNF</sequence>
<dbReference type="InterPro" id="IPR000719">
    <property type="entry name" value="Prot_kinase_dom"/>
</dbReference>
<keyword evidence="3" id="KW-0723">Serine/threonine-protein kinase</keyword>
<evidence type="ECO:0000256" key="2">
    <source>
        <dbReference type="ARBA" id="ARBA00012429"/>
    </source>
</evidence>
<dbReference type="GO" id="GO:0043005">
    <property type="term" value="C:neuron projection"/>
    <property type="evidence" value="ECO:0007669"/>
    <property type="project" value="UniProtKB-ARBA"/>
</dbReference>
<dbReference type="PROSITE" id="PS50081">
    <property type="entry name" value="ZF_DAG_PE_2"/>
    <property type="match status" value="2"/>
</dbReference>
<dbReference type="Gene3D" id="3.30.200.20">
    <property type="entry name" value="Phosphorylase Kinase, domain 1"/>
    <property type="match status" value="1"/>
</dbReference>
<comment type="catalytic activity">
    <reaction evidence="13">
        <text>L-threonyl-[protein] + ATP = O-phospho-L-threonyl-[protein] + ADP + H(+)</text>
        <dbReference type="Rhea" id="RHEA:46608"/>
        <dbReference type="Rhea" id="RHEA-COMP:11060"/>
        <dbReference type="Rhea" id="RHEA-COMP:11605"/>
        <dbReference type="ChEBI" id="CHEBI:15378"/>
        <dbReference type="ChEBI" id="CHEBI:30013"/>
        <dbReference type="ChEBI" id="CHEBI:30616"/>
        <dbReference type="ChEBI" id="CHEBI:61977"/>
        <dbReference type="ChEBI" id="CHEBI:456216"/>
        <dbReference type="EC" id="2.7.11.13"/>
    </reaction>
</comment>
<evidence type="ECO:0000256" key="17">
    <source>
        <dbReference type="SAM" id="MobiDB-lite"/>
    </source>
</evidence>
<dbReference type="PRINTS" id="PR00008">
    <property type="entry name" value="DAGPEDOMAIN"/>
</dbReference>
<keyword evidence="6" id="KW-0479">Metal-binding</keyword>
<keyword evidence="22" id="KW-1185">Reference proteome</keyword>
<keyword evidence="10" id="KW-0418">Kinase</keyword>
<dbReference type="SUPFAM" id="SSF56112">
    <property type="entry name" value="Protein kinase-like (PK-like)"/>
    <property type="match status" value="1"/>
</dbReference>
<evidence type="ECO:0000256" key="16">
    <source>
        <dbReference type="PROSITE-ProRule" id="PRU10141"/>
    </source>
</evidence>
<keyword evidence="4" id="KW-0597">Phosphoprotein</keyword>
<dbReference type="Pfam" id="PF00069">
    <property type="entry name" value="Pkinase"/>
    <property type="match status" value="1"/>
</dbReference>
<reference evidence="23" key="1">
    <citation type="submission" date="2022-11" db="UniProtKB">
        <authorList>
            <consortium name="WormBaseParasite"/>
        </authorList>
    </citation>
    <scope>IDENTIFICATION</scope>
</reference>
<feature type="compositionally biased region" description="Low complexity" evidence="17">
    <location>
        <begin position="509"/>
        <end position="530"/>
    </location>
</feature>
<evidence type="ECO:0000256" key="10">
    <source>
        <dbReference type="ARBA" id="ARBA00022777"/>
    </source>
</evidence>
<dbReference type="Gene3D" id="2.60.40.150">
    <property type="entry name" value="C2 domain"/>
    <property type="match status" value="1"/>
</dbReference>
<dbReference type="PROSITE" id="PS50011">
    <property type="entry name" value="PROTEIN_KINASE_DOM"/>
    <property type="match status" value="1"/>
</dbReference>
<dbReference type="CDD" id="cd04014">
    <property type="entry name" value="C2_PKC_epsilon"/>
    <property type="match status" value="1"/>
</dbReference>
<feature type="domain" description="C2" evidence="18">
    <location>
        <begin position="151"/>
        <end position="281"/>
    </location>
</feature>
<evidence type="ECO:0000256" key="6">
    <source>
        <dbReference type="ARBA" id="ARBA00022723"/>
    </source>
</evidence>
<keyword evidence="5" id="KW-0808">Transferase</keyword>
<dbReference type="FunFam" id="3.30.60.20:FF:000003">
    <property type="entry name" value="Protein kinase C delta"/>
    <property type="match status" value="1"/>
</dbReference>
<dbReference type="Pfam" id="PF00130">
    <property type="entry name" value="C1_1"/>
    <property type="match status" value="2"/>
</dbReference>
<dbReference type="InterPro" id="IPR034669">
    <property type="entry name" value="nPKC_epsilon"/>
</dbReference>
<evidence type="ECO:0000259" key="18">
    <source>
        <dbReference type="PROSITE" id="PS50004"/>
    </source>
</evidence>
<dbReference type="InterPro" id="IPR002219">
    <property type="entry name" value="PKC_DAG/PE"/>
</dbReference>
<evidence type="ECO:0000256" key="5">
    <source>
        <dbReference type="ARBA" id="ARBA00022679"/>
    </source>
</evidence>
<dbReference type="InterPro" id="IPR000961">
    <property type="entry name" value="AGC-kinase_C"/>
</dbReference>
<feature type="domain" description="Phorbol-ester/DAG-type" evidence="20">
    <location>
        <begin position="416"/>
        <end position="466"/>
    </location>
</feature>
<dbReference type="PROSITE" id="PS00107">
    <property type="entry name" value="PROTEIN_KINASE_ATP"/>
    <property type="match status" value="1"/>
</dbReference>
<organism evidence="22 23">
    <name type="scientific">Globodera rostochiensis</name>
    <name type="common">Golden nematode worm</name>
    <name type="synonym">Heterodera rostochiensis</name>
    <dbReference type="NCBI Taxonomy" id="31243"/>
    <lineage>
        <taxon>Eukaryota</taxon>
        <taxon>Metazoa</taxon>
        <taxon>Ecdysozoa</taxon>
        <taxon>Nematoda</taxon>
        <taxon>Chromadorea</taxon>
        <taxon>Rhabditida</taxon>
        <taxon>Tylenchina</taxon>
        <taxon>Tylenchomorpha</taxon>
        <taxon>Tylenchoidea</taxon>
        <taxon>Heteroderidae</taxon>
        <taxon>Heteroderinae</taxon>
        <taxon>Globodera</taxon>
    </lineage>
</organism>
<dbReference type="GO" id="GO:0004697">
    <property type="term" value="F:diacylglycerol-dependent serine/threonine kinase activity"/>
    <property type="evidence" value="ECO:0007669"/>
    <property type="project" value="UniProtKB-EC"/>
</dbReference>
<evidence type="ECO:0000256" key="7">
    <source>
        <dbReference type="ARBA" id="ARBA00022737"/>
    </source>
</evidence>